<dbReference type="EMBL" id="SORO01000001">
    <property type="protein sequence ID" value="TDY73085.1"/>
    <property type="molecule type" value="Genomic_DNA"/>
</dbReference>
<dbReference type="STRING" id="1193051.LEP1GSC017_1899"/>
<dbReference type="OrthoDB" id="327674at2"/>
<reference evidence="1 2" key="1">
    <citation type="submission" date="2019-03" db="EMBL/GenBank/DDBJ databases">
        <title>Genomic Encyclopedia of Archaeal and Bacterial Type Strains, Phase II (KMG-II): from individual species to whole genera.</title>
        <authorList>
            <person name="Goeker M."/>
        </authorList>
    </citation>
    <scope>NUCLEOTIDE SEQUENCE [LARGE SCALE GENOMIC DNA]</scope>
    <source>
        <strain evidence="1 2">DSM 21537</strain>
    </source>
</reference>
<evidence type="ECO:0000313" key="2">
    <source>
        <dbReference type="Proteomes" id="UP000294684"/>
    </source>
</evidence>
<dbReference type="Proteomes" id="UP000294684">
    <property type="component" value="Unassembled WGS sequence"/>
</dbReference>
<evidence type="ECO:0000313" key="1">
    <source>
        <dbReference type="EMBL" id="TDY73085.1"/>
    </source>
</evidence>
<proteinExistence type="predicted"/>
<organism evidence="1 2">
    <name type="scientific">Leptospira meyeri</name>
    <dbReference type="NCBI Taxonomy" id="29508"/>
    <lineage>
        <taxon>Bacteria</taxon>
        <taxon>Pseudomonadati</taxon>
        <taxon>Spirochaetota</taxon>
        <taxon>Spirochaetia</taxon>
        <taxon>Leptospirales</taxon>
        <taxon>Leptospiraceae</taxon>
        <taxon>Leptospira</taxon>
    </lineage>
</organism>
<comment type="caution">
    <text evidence="1">The sequence shown here is derived from an EMBL/GenBank/DDBJ whole genome shotgun (WGS) entry which is preliminary data.</text>
</comment>
<name>A0A4R8N1C2_LEPME</name>
<accession>A0A4R8N1C2</accession>
<gene>
    <name evidence="1" type="ORF">CLV96_2105</name>
</gene>
<dbReference type="RefSeq" id="WP_004786083.1">
    <property type="nucleotide sequence ID" value="NZ_RQGE01000010.1"/>
</dbReference>
<dbReference type="GeneID" id="79827402"/>
<dbReference type="AlphaFoldDB" id="A0A4R8N1C2"/>
<protein>
    <submittedName>
        <fullName evidence="1">Uncharacterized protein</fullName>
    </submittedName>
</protein>
<keyword evidence="2" id="KW-1185">Reference proteome</keyword>
<sequence>MNQYEVILNQVIGKHKYLFGKSANVTIPFEGQKKTQKNIRLFDWFHMSKNKRIDFYDRFGDIEEENVLGKYIIDNGDDEIFAPELREGVIPFAFIVDDGASGNDYQVEGILMIDLRVAKRPVLIAEVDGTIDGQTPFQIVSFESLNISSGKIKVDE</sequence>